<organism evidence="2">
    <name type="scientific">Aplysina aerophoba bacterial symbiont clone pAPKS18</name>
    <dbReference type="NCBI Taxonomy" id="377637"/>
    <lineage>
        <taxon>Bacteria</taxon>
        <taxon>environmental samples</taxon>
    </lineage>
</organism>
<protein>
    <submittedName>
        <fullName evidence="2">Uncharacterized protein</fullName>
    </submittedName>
</protein>
<proteinExistence type="predicted"/>
<dbReference type="AlphaFoldDB" id="A4U8R0"/>
<accession>A4U8R0</accession>
<feature type="region of interest" description="Disordered" evidence="1">
    <location>
        <begin position="150"/>
        <end position="169"/>
    </location>
</feature>
<sequence>MCSPSGSWSESLVAMPPGTLPAAFNSANEPRLPESTMVLDSSTRAIGTDCTRTLEAFRRTTGRHGHRLTRSSGAGWILVELDRQQLWAWRPCRHLLTEWMPGRRRFGFSVSPLRHVCRLAAGESPEGAKASRPALKNPWRGARCSLGNPGPGILSHRRPSDGPGATSSQSSVQMCCYAAF</sequence>
<name>A4U8R0_9BACT</name>
<evidence type="ECO:0000313" key="2">
    <source>
        <dbReference type="EMBL" id="ABE03912.1"/>
    </source>
</evidence>
<reference evidence="2" key="1">
    <citation type="journal article" date="2007" name="Appl. Environ. Microbiol.">
        <title>Widespread occurrence and genomic context of unusually small polyketide synthase genes in microbial consortia associated with marine sponges.</title>
        <authorList>
            <person name="Fieseler L."/>
            <person name="Hentschel U."/>
            <person name="Grozdanov L."/>
            <person name="Schirmer A."/>
            <person name="Wen G."/>
            <person name="Platzer M."/>
            <person name="Hrvatin S."/>
            <person name="Butzke D."/>
            <person name="Zimmermann K."/>
            <person name="Piel J."/>
        </authorList>
    </citation>
    <scope>NUCLEOTIDE SEQUENCE</scope>
</reference>
<dbReference type="EMBL" id="DQ438987">
    <property type="protein sequence ID" value="ABE03912.1"/>
    <property type="molecule type" value="Genomic_DNA"/>
</dbReference>
<evidence type="ECO:0000256" key="1">
    <source>
        <dbReference type="SAM" id="MobiDB-lite"/>
    </source>
</evidence>